<organism evidence="1 2">
    <name type="scientific">Actinomycetospora endophytica</name>
    <dbReference type="NCBI Taxonomy" id="2291215"/>
    <lineage>
        <taxon>Bacteria</taxon>
        <taxon>Bacillati</taxon>
        <taxon>Actinomycetota</taxon>
        <taxon>Actinomycetes</taxon>
        <taxon>Pseudonocardiales</taxon>
        <taxon>Pseudonocardiaceae</taxon>
        <taxon>Actinomycetospora</taxon>
    </lineage>
</organism>
<reference evidence="1 2" key="1">
    <citation type="submission" date="2021-11" db="EMBL/GenBank/DDBJ databases">
        <title>Draft genome sequence of Actinomycetospora sp. SF1 isolated from the rhizosphere soil.</title>
        <authorList>
            <person name="Duangmal K."/>
            <person name="Chantavorakit T."/>
        </authorList>
    </citation>
    <scope>NUCLEOTIDE SEQUENCE [LARGE SCALE GENOMIC DNA]</scope>
    <source>
        <strain evidence="1 2">TBRC 5722</strain>
    </source>
</reference>
<dbReference type="Pfam" id="PF21893">
    <property type="entry name" value="DUF6918"/>
    <property type="match status" value="1"/>
</dbReference>
<dbReference type="RefSeq" id="WP_230738407.1">
    <property type="nucleotide sequence ID" value="NZ_JAJNDB010000006.1"/>
</dbReference>
<gene>
    <name evidence="1" type="ORF">LQ327_24530</name>
</gene>
<comment type="caution">
    <text evidence="1">The sequence shown here is derived from an EMBL/GenBank/DDBJ whole genome shotgun (WGS) entry which is preliminary data.</text>
</comment>
<dbReference type="InterPro" id="IPR054211">
    <property type="entry name" value="DUF6918"/>
</dbReference>
<sequence>MAVTLKAALLDSDKRGYVVDDLAKLVDEEVADKSGLSGGMIKTGYAAVKKIKPGIIWGAINTLLDEFVEALEPHWTAYNASPTGDFGAYLAAHAQPVSEALLGVTDRRAEKSNRQAITSVYSKLRPKGQENVIAALPRLGAVVEKHAQQ</sequence>
<protein>
    <recommendedName>
        <fullName evidence="3">DNA-binding ferritin-like protein (Dps family)</fullName>
    </recommendedName>
</protein>
<evidence type="ECO:0008006" key="3">
    <source>
        <dbReference type="Google" id="ProtNLM"/>
    </source>
</evidence>
<accession>A0ABS8PE62</accession>
<keyword evidence="2" id="KW-1185">Reference proteome</keyword>
<dbReference type="Proteomes" id="UP001199469">
    <property type="component" value="Unassembled WGS sequence"/>
</dbReference>
<evidence type="ECO:0000313" key="1">
    <source>
        <dbReference type="EMBL" id="MCD2196546.1"/>
    </source>
</evidence>
<proteinExistence type="predicted"/>
<name>A0ABS8PE62_9PSEU</name>
<evidence type="ECO:0000313" key="2">
    <source>
        <dbReference type="Proteomes" id="UP001199469"/>
    </source>
</evidence>
<dbReference type="EMBL" id="JAJNDB010000006">
    <property type="protein sequence ID" value="MCD2196546.1"/>
    <property type="molecule type" value="Genomic_DNA"/>
</dbReference>